<comment type="caution">
    <text evidence="2">The sequence shown here is derived from an EMBL/GenBank/DDBJ whole genome shotgun (WGS) entry which is preliminary data.</text>
</comment>
<dbReference type="EMBL" id="LGRX02015883">
    <property type="protein sequence ID" value="KAK3262897.1"/>
    <property type="molecule type" value="Genomic_DNA"/>
</dbReference>
<dbReference type="Proteomes" id="UP001190700">
    <property type="component" value="Unassembled WGS sequence"/>
</dbReference>
<evidence type="ECO:0000313" key="2">
    <source>
        <dbReference type="EMBL" id="KAK3262897.1"/>
    </source>
</evidence>
<protein>
    <submittedName>
        <fullName evidence="2">Uncharacterized protein</fullName>
    </submittedName>
</protein>
<name>A0AAE0FN59_9CHLO</name>
<evidence type="ECO:0000313" key="3">
    <source>
        <dbReference type="Proteomes" id="UP001190700"/>
    </source>
</evidence>
<gene>
    <name evidence="2" type="ORF">CYMTET_28274</name>
</gene>
<feature type="compositionally biased region" description="Gly residues" evidence="1">
    <location>
        <begin position="97"/>
        <end position="107"/>
    </location>
</feature>
<proteinExistence type="predicted"/>
<keyword evidence="3" id="KW-1185">Reference proteome</keyword>
<organism evidence="2 3">
    <name type="scientific">Cymbomonas tetramitiformis</name>
    <dbReference type="NCBI Taxonomy" id="36881"/>
    <lineage>
        <taxon>Eukaryota</taxon>
        <taxon>Viridiplantae</taxon>
        <taxon>Chlorophyta</taxon>
        <taxon>Pyramimonadophyceae</taxon>
        <taxon>Pyramimonadales</taxon>
        <taxon>Pyramimonadaceae</taxon>
        <taxon>Cymbomonas</taxon>
    </lineage>
</organism>
<accession>A0AAE0FN59</accession>
<evidence type="ECO:0000256" key="1">
    <source>
        <dbReference type="SAM" id="MobiDB-lite"/>
    </source>
</evidence>
<feature type="region of interest" description="Disordered" evidence="1">
    <location>
        <begin position="80"/>
        <end position="111"/>
    </location>
</feature>
<sequence length="261" mass="28538">MRLEVHWQGDDAWYLGTEAEVSGDVVPGRSSVLTMRHTKPYSPRGTSRGAGEPWEWGSALGDWWRAQLGENQETEIVIRSHAGGPGPRTSLRPGHGRLSGRGGSGGEVGRKPGELEPVEMQDAALVGGQVTFVLGKEKGRQQVWTKRRPAILLTAVRGSRELLEVWASHRGSVEPTDSFWRLLGESRAQGPGSLGETWLKHAFGAFSCTAPLLSAVHGVNRSDWTAVADEHMRRNFGWLATMQQTMRLTGYSLATADFEAV</sequence>
<dbReference type="AlphaFoldDB" id="A0AAE0FN59"/>
<reference evidence="2 3" key="1">
    <citation type="journal article" date="2015" name="Genome Biol. Evol.">
        <title>Comparative Genomics of a Bacterivorous Green Alga Reveals Evolutionary Causalities and Consequences of Phago-Mixotrophic Mode of Nutrition.</title>
        <authorList>
            <person name="Burns J.A."/>
            <person name="Paasch A."/>
            <person name="Narechania A."/>
            <person name="Kim E."/>
        </authorList>
    </citation>
    <scope>NUCLEOTIDE SEQUENCE [LARGE SCALE GENOMIC DNA]</scope>
    <source>
        <strain evidence="2 3">PLY_AMNH</strain>
    </source>
</reference>